<organism evidence="9 10">
    <name type="scientific">Sulfurimonas diazotrophicus</name>
    <dbReference type="NCBI Taxonomy" id="3131939"/>
    <lineage>
        <taxon>Bacteria</taxon>
        <taxon>Pseudomonadati</taxon>
        <taxon>Campylobacterota</taxon>
        <taxon>Epsilonproteobacteria</taxon>
        <taxon>Campylobacterales</taxon>
        <taxon>Sulfurimonadaceae</taxon>
        <taxon>Sulfurimonas</taxon>
    </lineage>
</organism>
<evidence type="ECO:0000256" key="1">
    <source>
        <dbReference type="ARBA" id="ARBA00008987"/>
    </source>
</evidence>
<dbReference type="Pfam" id="PF00085">
    <property type="entry name" value="Thioredoxin"/>
    <property type="match status" value="1"/>
</dbReference>
<dbReference type="PROSITE" id="PS00194">
    <property type="entry name" value="THIOREDOXIN_1"/>
    <property type="match status" value="1"/>
</dbReference>
<dbReference type="PIRSF" id="PIRSF000077">
    <property type="entry name" value="Thioredoxin"/>
    <property type="match status" value="1"/>
</dbReference>
<evidence type="ECO:0000313" key="10">
    <source>
        <dbReference type="Proteomes" id="UP001447842"/>
    </source>
</evidence>
<evidence type="ECO:0000256" key="3">
    <source>
        <dbReference type="ARBA" id="ARBA00022982"/>
    </source>
</evidence>
<keyword evidence="2" id="KW-0813">Transport</keyword>
<protein>
    <recommendedName>
        <fullName evidence="6 7">Thioredoxin</fullName>
    </recommendedName>
</protein>
<dbReference type="InterPro" id="IPR036249">
    <property type="entry name" value="Thioredoxin-like_sf"/>
</dbReference>
<dbReference type="PRINTS" id="PR00421">
    <property type="entry name" value="THIOREDOXIN"/>
</dbReference>
<evidence type="ECO:0000256" key="7">
    <source>
        <dbReference type="PIRNR" id="PIRNR000077"/>
    </source>
</evidence>
<dbReference type="PANTHER" id="PTHR45663">
    <property type="entry name" value="GEO12009P1"/>
    <property type="match status" value="1"/>
</dbReference>
<dbReference type="InterPro" id="IPR013766">
    <property type="entry name" value="Thioredoxin_domain"/>
</dbReference>
<name>A0ABZ3H7B3_9BACT</name>
<evidence type="ECO:0000313" key="9">
    <source>
        <dbReference type="EMBL" id="XAU14131.1"/>
    </source>
</evidence>
<dbReference type="Gene3D" id="3.40.30.10">
    <property type="entry name" value="Glutaredoxin"/>
    <property type="match status" value="1"/>
</dbReference>
<dbReference type="CDD" id="cd02947">
    <property type="entry name" value="TRX_family"/>
    <property type="match status" value="1"/>
</dbReference>
<keyword evidence="4" id="KW-1015">Disulfide bond</keyword>
<accession>A0ABZ3H7B3</accession>
<dbReference type="InterPro" id="IPR005746">
    <property type="entry name" value="Thioredoxin"/>
</dbReference>
<sequence length="124" mass="14124">MALMALTEENFEKTIADNEIVIIDFWATWCGPCKQYGPIFERIAENVTDITFAKINTDEQQQLAAQFQIRSIPTTVVMKDEIVVFQQEGVLFHEKLLDIAEKAQALDMDMVRETIAKQEAAAQQ</sequence>
<keyword evidence="10" id="KW-1185">Reference proteome</keyword>
<comment type="similarity">
    <text evidence="1 7">Belongs to the thioredoxin family.</text>
</comment>
<reference evidence="9 10" key="1">
    <citation type="submission" date="2024-03" db="EMBL/GenBank/DDBJ databases">
        <title>Sulfurimonas sp. HSL3-1.</title>
        <authorList>
            <person name="Wang S."/>
        </authorList>
    </citation>
    <scope>NUCLEOTIDE SEQUENCE [LARGE SCALE GENOMIC DNA]</scope>
    <source>
        <strain evidence="9 10">HSL3-1</strain>
    </source>
</reference>
<keyword evidence="5" id="KW-0676">Redox-active center</keyword>
<dbReference type="EMBL" id="CP147920">
    <property type="protein sequence ID" value="XAU14131.1"/>
    <property type="molecule type" value="Genomic_DNA"/>
</dbReference>
<evidence type="ECO:0000256" key="4">
    <source>
        <dbReference type="ARBA" id="ARBA00023157"/>
    </source>
</evidence>
<evidence type="ECO:0000256" key="2">
    <source>
        <dbReference type="ARBA" id="ARBA00022448"/>
    </source>
</evidence>
<dbReference type="InterPro" id="IPR017937">
    <property type="entry name" value="Thioredoxin_CS"/>
</dbReference>
<dbReference type="NCBIfam" id="TIGR01068">
    <property type="entry name" value="thioredoxin"/>
    <property type="match status" value="1"/>
</dbReference>
<evidence type="ECO:0000256" key="5">
    <source>
        <dbReference type="ARBA" id="ARBA00023284"/>
    </source>
</evidence>
<keyword evidence="3" id="KW-0249">Electron transport</keyword>
<proteinExistence type="inferred from homology"/>
<dbReference type="PANTHER" id="PTHR45663:SF40">
    <property type="entry name" value="THIOREDOXIN 2"/>
    <property type="match status" value="1"/>
</dbReference>
<dbReference type="PROSITE" id="PS51352">
    <property type="entry name" value="THIOREDOXIN_2"/>
    <property type="match status" value="1"/>
</dbReference>
<feature type="domain" description="Thioredoxin" evidence="8">
    <location>
        <begin position="1"/>
        <end position="105"/>
    </location>
</feature>
<evidence type="ECO:0000256" key="6">
    <source>
        <dbReference type="NCBIfam" id="TIGR01068"/>
    </source>
</evidence>
<dbReference type="Proteomes" id="UP001447842">
    <property type="component" value="Chromosome"/>
</dbReference>
<dbReference type="RefSeq" id="WP_231018312.1">
    <property type="nucleotide sequence ID" value="NZ_CP147920.1"/>
</dbReference>
<dbReference type="SUPFAM" id="SSF52833">
    <property type="entry name" value="Thioredoxin-like"/>
    <property type="match status" value="1"/>
</dbReference>
<gene>
    <name evidence="9" type="primary">trxA</name>
    <name evidence="9" type="ORF">WCY31_07660</name>
</gene>
<evidence type="ECO:0000259" key="8">
    <source>
        <dbReference type="PROSITE" id="PS51352"/>
    </source>
</evidence>